<evidence type="ECO:0000259" key="10">
    <source>
        <dbReference type="Pfam" id="PF00724"/>
    </source>
</evidence>
<evidence type="ECO:0000256" key="2">
    <source>
        <dbReference type="ARBA" id="ARBA00001966"/>
    </source>
</evidence>
<keyword evidence="4" id="KW-0285">Flavoprotein</keyword>
<dbReference type="SUPFAM" id="SSF51905">
    <property type="entry name" value="FAD/NAD(P)-binding domain"/>
    <property type="match status" value="1"/>
</dbReference>
<dbReference type="GO" id="GO:0032259">
    <property type="term" value="P:methylation"/>
    <property type="evidence" value="ECO:0007669"/>
    <property type="project" value="UniProtKB-KW"/>
</dbReference>
<accession>A0A6I6J2U7</accession>
<keyword evidence="8" id="KW-0408">Iron</keyword>
<dbReference type="GO" id="GO:0033543">
    <property type="term" value="P:fatty acid beta-oxidation, unsaturated, even number, reductase/isomerase pathway"/>
    <property type="evidence" value="ECO:0007669"/>
    <property type="project" value="TreeGrafter"/>
</dbReference>
<evidence type="ECO:0000256" key="9">
    <source>
        <dbReference type="ARBA" id="ARBA00023014"/>
    </source>
</evidence>
<evidence type="ECO:0000256" key="8">
    <source>
        <dbReference type="ARBA" id="ARBA00023004"/>
    </source>
</evidence>
<dbReference type="InterPro" id="IPR023753">
    <property type="entry name" value="FAD/NAD-binding_dom"/>
</dbReference>
<dbReference type="CDD" id="cd04734">
    <property type="entry name" value="OYE_like_3_FMN"/>
    <property type="match status" value="1"/>
</dbReference>
<dbReference type="RefSeq" id="WP_157707788.1">
    <property type="nucleotide sequence ID" value="NZ_CP034348.1"/>
</dbReference>
<keyword evidence="7" id="KW-0560">Oxidoreductase</keyword>
<dbReference type="SUPFAM" id="SSF51395">
    <property type="entry name" value="FMN-linked oxidoreductases"/>
    <property type="match status" value="1"/>
</dbReference>
<comment type="cofactor">
    <cofactor evidence="2">
        <name>[4Fe-4S] cluster</name>
        <dbReference type="ChEBI" id="CHEBI:49883"/>
    </cofactor>
</comment>
<dbReference type="GO" id="GO:0010181">
    <property type="term" value="F:FMN binding"/>
    <property type="evidence" value="ECO:0007669"/>
    <property type="project" value="InterPro"/>
</dbReference>
<reference evidence="13" key="1">
    <citation type="submission" date="2018-12" db="EMBL/GenBank/DDBJ databases">
        <title>Complete genome sequence of Roseovarius sp. MME-070.</title>
        <authorList>
            <person name="Nam Y.-D."/>
            <person name="Kang J."/>
            <person name="Chung W.-H."/>
            <person name="Park Y.S."/>
        </authorList>
    </citation>
    <scope>NUCLEOTIDE SEQUENCE [LARGE SCALE GENOMIC DNA]</scope>
    <source>
        <strain evidence="13">MME-070</strain>
    </source>
</reference>
<dbReference type="GO" id="GO:0008670">
    <property type="term" value="F:2,4-dienoyl-CoA reductase (NADPH) activity"/>
    <property type="evidence" value="ECO:0007669"/>
    <property type="project" value="TreeGrafter"/>
</dbReference>
<keyword evidence="12" id="KW-0489">Methyltransferase</keyword>
<name>A0A6I6J2U7_9RHOB</name>
<feature type="domain" description="FAD/NAD(P)-binding" evidence="11">
    <location>
        <begin position="388"/>
        <end position="497"/>
    </location>
</feature>
<dbReference type="AlphaFoldDB" id="A0A6I6J2U7"/>
<evidence type="ECO:0000313" key="13">
    <source>
        <dbReference type="Proteomes" id="UP000428330"/>
    </source>
</evidence>
<keyword evidence="13" id="KW-1185">Reference proteome</keyword>
<organism evidence="12 13">
    <name type="scientific">Roseovarius faecimaris</name>
    <dbReference type="NCBI Taxonomy" id="2494550"/>
    <lineage>
        <taxon>Bacteria</taxon>
        <taxon>Pseudomonadati</taxon>
        <taxon>Pseudomonadota</taxon>
        <taxon>Alphaproteobacteria</taxon>
        <taxon>Rhodobacterales</taxon>
        <taxon>Roseobacteraceae</taxon>
        <taxon>Roseovarius</taxon>
    </lineage>
</organism>
<dbReference type="GO" id="GO:0008168">
    <property type="term" value="F:methyltransferase activity"/>
    <property type="evidence" value="ECO:0007669"/>
    <property type="project" value="UniProtKB-KW"/>
</dbReference>
<evidence type="ECO:0000256" key="6">
    <source>
        <dbReference type="ARBA" id="ARBA00022723"/>
    </source>
</evidence>
<dbReference type="OrthoDB" id="9784632at2"/>
<evidence type="ECO:0000313" key="12">
    <source>
        <dbReference type="EMBL" id="QGX99108.1"/>
    </source>
</evidence>
<dbReference type="PANTHER" id="PTHR42917:SF2">
    <property type="entry name" value="2,4-DIENOYL-COA REDUCTASE [(2E)-ENOYL-COA-PRODUCING]"/>
    <property type="match status" value="1"/>
</dbReference>
<gene>
    <name evidence="12" type="ORF">EI983_12850</name>
</gene>
<evidence type="ECO:0000256" key="5">
    <source>
        <dbReference type="ARBA" id="ARBA00022643"/>
    </source>
</evidence>
<dbReference type="PRINTS" id="PR00419">
    <property type="entry name" value="ADXRDTASE"/>
</dbReference>
<feature type="domain" description="NADH:flavin oxidoreductase/NADH oxidase N-terminal" evidence="10">
    <location>
        <begin position="13"/>
        <end position="346"/>
    </location>
</feature>
<keyword evidence="9" id="KW-0411">Iron-sulfur</keyword>
<evidence type="ECO:0000256" key="4">
    <source>
        <dbReference type="ARBA" id="ARBA00022630"/>
    </source>
</evidence>
<comment type="similarity">
    <text evidence="3">In the N-terminal section; belongs to the NADH:flavin oxidoreductase/NADH oxidase family.</text>
</comment>
<dbReference type="InterPro" id="IPR001155">
    <property type="entry name" value="OxRdtase_FMN_N"/>
</dbReference>
<dbReference type="EMBL" id="CP034348">
    <property type="protein sequence ID" value="QGX99108.1"/>
    <property type="molecule type" value="Genomic_DNA"/>
</dbReference>
<dbReference type="InterPro" id="IPR051793">
    <property type="entry name" value="NADH:flavin_oxidoreductase"/>
</dbReference>
<dbReference type="Gene3D" id="3.40.50.720">
    <property type="entry name" value="NAD(P)-binding Rossmann-like Domain"/>
    <property type="match status" value="1"/>
</dbReference>
<dbReference type="InterPro" id="IPR036188">
    <property type="entry name" value="FAD/NAD-bd_sf"/>
</dbReference>
<dbReference type="GO" id="GO:0051536">
    <property type="term" value="F:iron-sulfur cluster binding"/>
    <property type="evidence" value="ECO:0007669"/>
    <property type="project" value="UniProtKB-KW"/>
</dbReference>
<dbReference type="Pfam" id="PF00724">
    <property type="entry name" value="Oxidored_FMN"/>
    <property type="match status" value="1"/>
</dbReference>
<dbReference type="PANTHER" id="PTHR42917">
    <property type="entry name" value="2,4-DIENOYL-COA REDUCTASE"/>
    <property type="match status" value="1"/>
</dbReference>
<evidence type="ECO:0000256" key="1">
    <source>
        <dbReference type="ARBA" id="ARBA00001917"/>
    </source>
</evidence>
<keyword evidence="5" id="KW-0288">FMN</keyword>
<dbReference type="KEGG" id="rom:EI983_12850"/>
<dbReference type="GO" id="GO:0046872">
    <property type="term" value="F:metal ion binding"/>
    <property type="evidence" value="ECO:0007669"/>
    <property type="project" value="UniProtKB-KW"/>
</dbReference>
<evidence type="ECO:0000259" key="11">
    <source>
        <dbReference type="Pfam" id="PF07992"/>
    </source>
</evidence>
<dbReference type="Proteomes" id="UP000428330">
    <property type="component" value="Chromosome"/>
</dbReference>
<protein>
    <submittedName>
        <fullName evidence="12">N-methylproline demethylase</fullName>
    </submittedName>
</protein>
<dbReference type="Gene3D" id="3.50.50.60">
    <property type="entry name" value="FAD/NAD(P)-binding domain"/>
    <property type="match status" value="1"/>
</dbReference>
<keyword evidence="12" id="KW-0808">Transferase</keyword>
<dbReference type="Pfam" id="PF07992">
    <property type="entry name" value="Pyr_redox_2"/>
    <property type="match status" value="1"/>
</dbReference>
<evidence type="ECO:0000256" key="3">
    <source>
        <dbReference type="ARBA" id="ARBA00011048"/>
    </source>
</evidence>
<evidence type="ECO:0000256" key="7">
    <source>
        <dbReference type="ARBA" id="ARBA00023002"/>
    </source>
</evidence>
<dbReference type="Gene3D" id="3.20.20.70">
    <property type="entry name" value="Aldolase class I"/>
    <property type="match status" value="1"/>
</dbReference>
<comment type="cofactor">
    <cofactor evidence="1">
        <name>FMN</name>
        <dbReference type="ChEBI" id="CHEBI:58210"/>
    </cofactor>
</comment>
<proteinExistence type="inferred from homology"/>
<sequence length="677" mass="73307">MNAPDRPTTSDPLLQPFQLAHLTLRNRIMSTSHAIGFGEDGMPAGRYQRYHEAKAQGGIGLTMFGGSTNVSRDSANTFGQLSASDDRVIPFFQEFADRIHKHGAALMCQLTHLGGRSQWRGDNWLPTVSPSRFREPLHRGFTKEMQAEDIDRVIADFGQAARRCYEGGLDGCELHITGHLIGQFWSPATNRRTDAFGGSLENRARFGLMALEEIRRVVPQPFVVGVRMVVGEGDNGEMPDEDYIAMAELLERSGFIDFFNFGYGRIDTEVGLARYMPGMALGLAPQLRPVANFRKNVGLPVFHAARINDLATARYAVGEGHVDLIGMTRAHIADPHIARKVSEGAEETIRPCVGATYCSWHGSCIHNPAIGREDVLPHVIGKADKAKRVTVVGAGPGGLEAARICAERGHEVTLFEAAPKAGGQVLLAAKLDLRRDLIGIVDWRVSELERLGVGVHYNVYADETHIAETQPDTVIIATGGVPDRLEDIPGAELGTPLWEALEAAAPPEGDVIFYDGTGTAAGLNGAHTLAAAGANLTYVTPDSTAGAEVSYIERPLQMRAFYNSGARLCPDLTLRAVTRQDNRLCLSFENSYSGEAVEMSCDTLIYEHGTLPVDGLYLDLAGLSRNRGLPDLAALTSAQPQPETTGDGYALYRIGDAVSSRDIHAAILDAARLCTRL</sequence>
<keyword evidence="6" id="KW-0479">Metal-binding</keyword>
<dbReference type="InterPro" id="IPR013785">
    <property type="entry name" value="Aldolase_TIM"/>
</dbReference>